<keyword evidence="10" id="KW-1185">Reference proteome</keyword>
<evidence type="ECO:0000259" key="7">
    <source>
        <dbReference type="Pfam" id="PF05028"/>
    </source>
</evidence>
<feature type="active site" evidence="4">
    <location>
        <position position="466"/>
    </location>
</feature>
<dbReference type="GO" id="GO:1990966">
    <property type="term" value="P:ATP generation from poly-ADP-D-ribose"/>
    <property type="evidence" value="ECO:0007669"/>
    <property type="project" value="TreeGrafter"/>
</dbReference>
<dbReference type="InterPro" id="IPR007724">
    <property type="entry name" value="Poly_GlycHdrlase"/>
</dbReference>
<sequence>MDIRPKTGADGLRGVKTIGYHQKNGARPKQKFRNTLEQWLVKPPKKRCTAEVCQTQEDVEMVDDGGFQSTSAQDLYCQNAEVSDSDEETQPLTPQDLDEDNPVSPASKDSAESDLMQTLSHNYGGLETEEEETCSASSESAVKHNTKITDFFSGTSSPGLHMRQGKPAKSTKKQNADKETTSAVVKPDVKWLGTPINELKRMPECGGPLPPLKDVPGQHTVMIRTDLLQNGKVPVPYPAKFKDTWDDVHVKMPCSSWNLFPVQDEVMKRSRWELIKETLNNAFTSQPELQNAILKYNASQAKKWDFTALRLYCTKVLEPDAAEHLFDSLLPDMVQLALRASELCTKPIPLLKRGMNHSITMSQEQVACLLANAFFCTFPRRNSRRTEYCNYPDINFFRLFEGPSSRKIEKLKTLMCYFKSLTEQSRLHRCTKVLSSSSVICLDLQVDFANRFVGGGVTSSGLVQEEIRFLINPELIVSRLFTEALDHNECLIITGTQQYSKYTGYGQTYQWDGSHQDTIPSDGWQRRCTEIVAIDALQFKNFLEQFRPERLNRELNKAYCGFARPEEQSKNLAAVATGNWGCGVFGGDTRLKALLQMLAAAEAGRDVAYFTFGDSQLMTDVHKMHSFLTQRKISVGEVYDLLGQYYSSVCKSCLGRRPDVSLYSFIYQQVSSFLAPDDSDRGFLNNCCIAALE</sequence>
<evidence type="ECO:0000256" key="3">
    <source>
        <dbReference type="ARBA" id="ARBA00022801"/>
    </source>
</evidence>
<dbReference type="Pfam" id="PF20811">
    <property type="entry name" value="PARG_cat_N"/>
    <property type="match status" value="1"/>
</dbReference>
<feature type="active site" evidence="4">
    <location>
        <position position="447"/>
    </location>
</feature>
<evidence type="ECO:0000259" key="8">
    <source>
        <dbReference type="Pfam" id="PF20811"/>
    </source>
</evidence>
<dbReference type="GO" id="GO:0006282">
    <property type="term" value="P:regulation of DNA repair"/>
    <property type="evidence" value="ECO:0007669"/>
    <property type="project" value="InterPro"/>
</dbReference>
<dbReference type="GeneTree" id="ENSGT00390000003652"/>
<comment type="similarity">
    <text evidence="1">Belongs to the poly(ADP-ribose) glycohydrolase family.</text>
</comment>
<dbReference type="AlphaFoldDB" id="A0A8C9XD47"/>
<proteinExistence type="inferred from homology"/>
<feature type="domain" description="PARG helical" evidence="8">
    <location>
        <begin position="318"/>
        <end position="425"/>
    </location>
</feature>
<accession>A0A8C9XD47</accession>
<evidence type="ECO:0000256" key="6">
    <source>
        <dbReference type="SAM" id="MobiDB-lite"/>
    </source>
</evidence>
<name>A0A8C9XD47_SANLU</name>
<dbReference type="Proteomes" id="UP000694568">
    <property type="component" value="Unplaced"/>
</dbReference>
<dbReference type="InterPro" id="IPR046372">
    <property type="entry name" value="PARG_cat_C"/>
</dbReference>
<dbReference type="GO" id="GO:0004649">
    <property type="term" value="F:poly(ADP-ribose) glycohydrolase activity"/>
    <property type="evidence" value="ECO:0007669"/>
    <property type="project" value="UniProtKB-EC"/>
</dbReference>
<feature type="compositionally biased region" description="Basic residues" evidence="6">
    <location>
        <begin position="163"/>
        <end position="172"/>
    </location>
</feature>
<evidence type="ECO:0000256" key="2">
    <source>
        <dbReference type="ARBA" id="ARBA00012255"/>
    </source>
</evidence>
<evidence type="ECO:0000256" key="4">
    <source>
        <dbReference type="PIRSR" id="PIRSR607724-1"/>
    </source>
</evidence>
<dbReference type="Pfam" id="PF05028">
    <property type="entry name" value="PARG_cat_C"/>
    <property type="match status" value="1"/>
</dbReference>
<feature type="binding site" evidence="5">
    <location>
        <position position="505"/>
    </location>
    <ligand>
        <name>substrate</name>
    </ligand>
</feature>
<dbReference type="PANTHER" id="PTHR12837:SF8">
    <property type="entry name" value="POLY(ADP-RIBOSE) GLYCOHYDROLASE"/>
    <property type="match status" value="1"/>
</dbReference>
<dbReference type="Ensembl" id="ENSSLUT00000009613.1">
    <property type="protein sequence ID" value="ENSSLUP00000009317.1"/>
    <property type="gene ID" value="ENSSLUG00000004280.1"/>
</dbReference>
<feature type="binding site" evidence="5">
    <location>
        <position position="464"/>
    </location>
    <ligand>
        <name>substrate</name>
    </ligand>
</feature>
<reference evidence="9" key="1">
    <citation type="submission" date="2025-08" db="UniProtKB">
        <authorList>
            <consortium name="Ensembl"/>
        </authorList>
    </citation>
    <scope>IDENTIFICATION</scope>
</reference>
<feature type="binding site" evidence="5">
    <location>
        <position position="450"/>
    </location>
    <ligand>
        <name>substrate</name>
    </ligand>
</feature>
<organism evidence="9 10">
    <name type="scientific">Sander lucioperca</name>
    <name type="common">Pike-perch</name>
    <name type="synonym">Perca lucioperca</name>
    <dbReference type="NCBI Taxonomy" id="283035"/>
    <lineage>
        <taxon>Eukaryota</taxon>
        <taxon>Metazoa</taxon>
        <taxon>Chordata</taxon>
        <taxon>Craniata</taxon>
        <taxon>Vertebrata</taxon>
        <taxon>Euteleostomi</taxon>
        <taxon>Actinopterygii</taxon>
        <taxon>Neopterygii</taxon>
        <taxon>Teleostei</taxon>
        <taxon>Neoteleostei</taxon>
        <taxon>Acanthomorphata</taxon>
        <taxon>Eupercaria</taxon>
        <taxon>Perciformes</taxon>
        <taxon>Percoidei</taxon>
        <taxon>Percidae</taxon>
        <taxon>Luciopercinae</taxon>
        <taxon>Sander</taxon>
    </lineage>
</organism>
<keyword evidence="3" id="KW-0378">Hydrolase</keyword>
<evidence type="ECO:0000313" key="9">
    <source>
        <dbReference type="Ensembl" id="ENSSLUP00000009317.1"/>
    </source>
</evidence>
<feature type="active site" evidence="4">
    <location>
        <position position="465"/>
    </location>
</feature>
<feature type="region of interest" description="Disordered" evidence="6">
    <location>
        <begin position="80"/>
        <end position="113"/>
    </location>
</feature>
<dbReference type="GO" id="GO:0005737">
    <property type="term" value="C:cytoplasm"/>
    <property type="evidence" value="ECO:0007669"/>
    <property type="project" value="TreeGrafter"/>
</dbReference>
<dbReference type="GO" id="GO:0009225">
    <property type="term" value="P:nucleotide-sugar metabolic process"/>
    <property type="evidence" value="ECO:0007669"/>
    <property type="project" value="TreeGrafter"/>
</dbReference>
<feature type="region of interest" description="Disordered" evidence="6">
    <location>
        <begin position="150"/>
        <end position="182"/>
    </location>
</feature>
<evidence type="ECO:0000256" key="1">
    <source>
        <dbReference type="ARBA" id="ARBA00009545"/>
    </source>
</evidence>
<reference evidence="9" key="2">
    <citation type="submission" date="2025-09" db="UniProtKB">
        <authorList>
            <consortium name="Ensembl"/>
        </authorList>
    </citation>
    <scope>IDENTIFICATION</scope>
</reference>
<dbReference type="GO" id="GO:0005634">
    <property type="term" value="C:nucleus"/>
    <property type="evidence" value="ECO:0007669"/>
    <property type="project" value="TreeGrafter"/>
</dbReference>
<feature type="domain" description="PARG catalytic Macro" evidence="7">
    <location>
        <begin position="444"/>
        <end position="618"/>
    </location>
</feature>
<dbReference type="PANTHER" id="PTHR12837">
    <property type="entry name" value="POLY ADP-RIBOSE GLYCOHYDROLASE"/>
    <property type="match status" value="1"/>
</dbReference>
<dbReference type="GO" id="GO:0005975">
    <property type="term" value="P:carbohydrate metabolic process"/>
    <property type="evidence" value="ECO:0007669"/>
    <property type="project" value="InterPro"/>
</dbReference>
<protein>
    <recommendedName>
        <fullName evidence="2">poly(ADP-ribose) glycohydrolase</fullName>
        <ecNumber evidence="2">3.2.1.143</ecNumber>
    </recommendedName>
</protein>
<evidence type="ECO:0000256" key="5">
    <source>
        <dbReference type="PIRSR" id="PIRSR607724-2"/>
    </source>
</evidence>
<dbReference type="EC" id="3.2.1.143" evidence="2"/>
<evidence type="ECO:0000313" key="10">
    <source>
        <dbReference type="Proteomes" id="UP000694568"/>
    </source>
</evidence>
<dbReference type="InterPro" id="IPR048362">
    <property type="entry name" value="PARG_helical"/>
</dbReference>